<dbReference type="Proteomes" id="UP000729701">
    <property type="component" value="Unassembled WGS sequence"/>
</dbReference>
<feature type="transmembrane region" description="Helical" evidence="1">
    <location>
        <begin position="170"/>
        <end position="192"/>
    </location>
</feature>
<name>A0A951QTL2_9CYAN</name>
<sequence>MQIDADKFKLIFFLCITSYHLIASQYEKLNIKPLGKLIDVGGHKLHFYCAGEGNTTVIVDHSLGGIEGYLLVEELALITKVCIYDRAGYGWSQSSLKPRTSEQIVQELHIVLKKAEIEPPYILLGNSFGSYNMRLYAHHFPKEVVGMVLTDGLHESLMLKMPISLQILKLFFTISFGIASIGAALGIVRFLGMLGTFEFLKKELRKFSPASLKAVKQSFYGAKHWLTMFREMWNLNLSGKQVQKANDFGNLPVINIKAANFLKPKFGIIEFSIPPADKLRDKMQSELLMLSTDCQKKSAQKSGHFVWVDQPEIIAQAVKELLDKLK</sequence>
<proteinExistence type="predicted"/>
<protein>
    <submittedName>
        <fullName evidence="3">Alpha/beta hydrolase</fullName>
    </submittedName>
</protein>
<dbReference type="InterPro" id="IPR029058">
    <property type="entry name" value="AB_hydrolase_fold"/>
</dbReference>
<evidence type="ECO:0000256" key="1">
    <source>
        <dbReference type="SAM" id="Phobius"/>
    </source>
</evidence>
<evidence type="ECO:0000313" key="4">
    <source>
        <dbReference type="Proteomes" id="UP000729701"/>
    </source>
</evidence>
<gene>
    <name evidence="3" type="ORF">KME60_31860</name>
</gene>
<organism evidence="3 4">
    <name type="scientific">Cyanomargarita calcarea GSE-NOS-MK-12-04C</name>
    <dbReference type="NCBI Taxonomy" id="2839659"/>
    <lineage>
        <taxon>Bacteria</taxon>
        <taxon>Bacillati</taxon>
        <taxon>Cyanobacteriota</taxon>
        <taxon>Cyanophyceae</taxon>
        <taxon>Nostocales</taxon>
        <taxon>Cyanomargaritaceae</taxon>
        <taxon>Cyanomargarita</taxon>
    </lineage>
</organism>
<keyword evidence="1" id="KW-0812">Transmembrane</keyword>
<keyword evidence="1" id="KW-0472">Membrane</keyword>
<accession>A0A951QTL2</accession>
<dbReference type="InterPro" id="IPR000073">
    <property type="entry name" value="AB_hydrolase_1"/>
</dbReference>
<comment type="caution">
    <text evidence="3">The sequence shown here is derived from an EMBL/GenBank/DDBJ whole genome shotgun (WGS) entry which is preliminary data.</text>
</comment>
<feature type="domain" description="AB hydrolase-1" evidence="2">
    <location>
        <begin position="71"/>
        <end position="158"/>
    </location>
</feature>
<dbReference type="Gene3D" id="3.40.50.1820">
    <property type="entry name" value="alpha/beta hydrolase"/>
    <property type="match status" value="1"/>
</dbReference>
<reference evidence="3" key="2">
    <citation type="journal article" date="2022" name="Microbiol. Resour. Announc.">
        <title>Metagenome Sequencing to Explore Phylogenomics of Terrestrial Cyanobacteria.</title>
        <authorList>
            <person name="Ward R.D."/>
            <person name="Stajich J.E."/>
            <person name="Johansen J.R."/>
            <person name="Huntemann M."/>
            <person name="Clum A."/>
            <person name="Foster B."/>
            <person name="Foster B."/>
            <person name="Roux S."/>
            <person name="Palaniappan K."/>
            <person name="Varghese N."/>
            <person name="Mukherjee S."/>
            <person name="Reddy T.B.K."/>
            <person name="Daum C."/>
            <person name="Copeland A."/>
            <person name="Chen I.A."/>
            <person name="Ivanova N.N."/>
            <person name="Kyrpides N.C."/>
            <person name="Shapiro N."/>
            <person name="Eloe-Fadrosh E.A."/>
            <person name="Pietrasiak N."/>
        </authorList>
    </citation>
    <scope>NUCLEOTIDE SEQUENCE</scope>
    <source>
        <strain evidence="3">GSE-NOS-MK-12-04C</strain>
    </source>
</reference>
<dbReference type="AlphaFoldDB" id="A0A951QTL2"/>
<dbReference type="GO" id="GO:0016787">
    <property type="term" value="F:hydrolase activity"/>
    <property type="evidence" value="ECO:0007669"/>
    <property type="project" value="UniProtKB-KW"/>
</dbReference>
<dbReference type="EMBL" id="JAHHGZ010000056">
    <property type="protein sequence ID" value="MBW4671900.1"/>
    <property type="molecule type" value="Genomic_DNA"/>
</dbReference>
<keyword evidence="3" id="KW-0378">Hydrolase</keyword>
<reference evidence="3" key="1">
    <citation type="submission" date="2021-05" db="EMBL/GenBank/DDBJ databases">
        <authorList>
            <person name="Pietrasiak N."/>
            <person name="Ward R."/>
            <person name="Stajich J.E."/>
            <person name="Kurbessoian T."/>
        </authorList>
    </citation>
    <scope>NUCLEOTIDE SEQUENCE</scope>
    <source>
        <strain evidence="3">GSE-NOS-MK-12-04C</strain>
    </source>
</reference>
<dbReference type="SUPFAM" id="SSF53474">
    <property type="entry name" value="alpha/beta-Hydrolases"/>
    <property type="match status" value="1"/>
</dbReference>
<dbReference type="Pfam" id="PF00561">
    <property type="entry name" value="Abhydrolase_1"/>
    <property type="match status" value="1"/>
</dbReference>
<evidence type="ECO:0000313" key="3">
    <source>
        <dbReference type="EMBL" id="MBW4671900.1"/>
    </source>
</evidence>
<evidence type="ECO:0000259" key="2">
    <source>
        <dbReference type="Pfam" id="PF00561"/>
    </source>
</evidence>
<keyword evidence="1" id="KW-1133">Transmembrane helix</keyword>